<dbReference type="AlphaFoldDB" id="A0A6G7KB52"/>
<dbReference type="InterPro" id="IPR023210">
    <property type="entry name" value="NADP_OxRdtase_dom"/>
</dbReference>
<dbReference type="KEGG" id="jar:G7057_08695"/>
<dbReference type="FunFam" id="3.20.20.100:FF:000015">
    <property type="entry name" value="Oxidoreductase, aldo/keto reductase family"/>
    <property type="match status" value="1"/>
</dbReference>
<keyword evidence="9" id="KW-1185">Reference proteome</keyword>
<dbReference type="InterPro" id="IPR018170">
    <property type="entry name" value="Aldo/ket_reductase_CS"/>
</dbReference>
<sequence>MTVSTITLHNGLAIPQVGLGLFLMQDESETAWAVKQAIQVGYRHFDTAAAYGNEAVLGQTLKDCDVCREDLFLTSKVWNNMQGYEKTKQAFQESIDKLQTDYLDLYLIHWYGLDVKGTWQALEELYQAGKIKAIGVSNFTIEHLESMKEYATIKPMINQVETHPYFPQDELREYMAKEGIAHQAWGPLSQGKSDLLLHPVLKEIGDRYGKTPAQVVLRWHIDRQTVIIPKSVNPGRIAENINLFDFALTEEDMAKIADMNVETRFGRQPNDHDFIEKTSK</sequence>
<gene>
    <name evidence="8" type="ORF">G7057_08695</name>
</gene>
<dbReference type="PANTHER" id="PTHR43827">
    <property type="entry name" value="2,5-DIKETO-D-GLUCONIC ACID REDUCTASE"/>
    <property type="match status" value="1"/>
</dbReference>
<dbReference type="Pfam" id="PF00248">
    <property type="entry name" value="Aldo_ket_red"/>
    <property type="match status" value="1"/>
</dbReference>
<reference evidence="8 9" key="1">
    <citation type="journal article" date="2017" name="Int. J. Syst. Evol. Microbiol.">
        <title>Jeotgalibaca porci sp. nov. and Jeotgalibaca arthritidis sp. nov., isolated from pigs, and emended description of the genus Jeotgalibaca.</title>
        <authorList>
            <person name="Zamora L."/>
            <person name="Perez-Sancho M."/>
            <person name="Dominguez L."/>
            <person name="Fernandez-Garayzabal J.F."/>
            <person name="Vela A.I."/>
        </authorList>
    </citation>
    <scope>NUCLEOTIDE SEQUENCE [LARGE SCALE GENOMIC DNA]</scope>
    <source>
        <strain evidence="8 9">CECT 9157</strain>
    </source>
</reference>
<protein>
    <submittedName>
        <fullName evidence="8">Aldo/keto reductase</fullName>
    </submittedName>
</protein>
<feature type="domain" description="NADP-dependent oxidoreductase" evidence="7">
    <location>
        <begin position="26"/>
        <end position="259"/>
    </location>
</feature>
<feature type="site" description="Lowers pKa of active site Tyr" evidence="6">
    <location>
        <position position="76"/>
    </location>
</feature>
<dbReference type="Gene3D" id="3.20.20.100">
    <property type="entry name" value="NADP-dependent oxidoreductase domain"/>
    <property type="match status" value="1"/>
</dbReference>
<evidence type="ECO:0000313" key="8">
    <source>
        <dbReference type="EMBL" id="QII82493.1"/>
    </source>
</evidence>
<dbReference type="SUPFAM" id="SSF51430">
    <property type="entry name" value="NAD(P)-linked oxidoreductase"/>
    <property type="match status" value="1"/>
</dbReference>
<dbReference type="PROSITE" id="PS00062">
    <property type="entry name" value="ALDOKETO_REDUCTASE_2"/>
    <property type="match status" value="1"/>
</dbReference>
<dbReference type="PROSITE" id="PS00063">
    <property type="entry name" value="ALDOKETO_REDUCTASE_3"/>
    <property type="match status" value="1"/>
</dbReference>
<dbReference type="PROSITE" id="PS00798">
    <property type="entry name" value="ALDOKETO_REDUCTASE_1"/>
    <property type="match status" value="1"/>
</dbReference>
<evidence type="ECO:0000256" key="1">
    <source>
        <dbReference type="ARBA" id="ARBA00007905"/>
    </source>
</evidence>
<dbReference type="Proteomes" id="UP000501451">
    <property type="component" value="Chromosome"/>
</dbReference>
<evidence type="ECO:0000313" key="9">
    <source>
        <dbReference type="Proteomes" id="UP000501451"/>
    </source>
</evidence>
<dbReference type="PIRSF" id="PIRSF000097">
    <property type="entry name" value="AKR"/>
    <property type="match status" value="1"/>
</dbReference>
<name>A0A6G7KB52_9LACT</name>
<feature type="active site" description="Proton donor" evidence="4">
    <location>
        <position position="51"/>
    </location>
</feature>
<accession>A0A6G7KB52</accession>
<evidence type="ECO:0000256" key="6">
    <source>
        <dbReference type="PIRSR" id="PIRSR000097-3"/>
    </source>
</evidence>
<evidence type="ECO:0000256" key="3">
    <source>
        <dbReference type="ARBA" id="ARBA00023002"/>
    </source>
</evidence>
<comment type="similarity">
    <text evidence="1">Belongs to the aldo/keto reductase family.</text>
</comment>
<evidence type="ECO:0000256" key="5">
    <source>
        <dbReference type="PIRSR" id="PIRSR000097-2"/>
    </source>
</evidence>
<evidence type="ECO:0000256" key="4">
    <source>
        <dbReference type="PIRSR" id="PIRSR000097-1"/>
    </source>
</evidence>
<dbReference type="EMBL" id="CP049740">
    <property type="protein sequence ID" value="QII82493.1"/>
    <property type="molecule type" value="Genomic_DNA"/>
</dbReference>
<feature type="binding site" evidence="5">
    <location>
        <position position="109"/>
    </location>
    <ligand>
        <name>substrate</name>
    </ligand>
</feature>
<keyword evidence="3" id="KW-0560">Oxidoreductase</keyword>
<dbReference type="PRINTS" id="PR00069">
    <property type="entry name" value="ALDKETRDTASE"/>
</dbReference>
<dbReference type="GO" id="GO:0016616">
    <property type="term" value="F:oxidoreductase activity, acting on the CH-OH group of donors, NAD or NADP as acceptor"/>
    <property type="evidence" value="ECO:0007669"/>
    <property type="project" value="UniProtKB-ARBA"/>
</dbReference>
<proteinExistence type="inferred from homology"/>
<dbReference type="CDD" id="cd19071">
    <property type="entry name" value="AKR_AKR1-5-like"/>
    <property type="match status" value="1"/>
</dbReference>
<organism evidence="8 9">
    <name type="scientific">Jeotgalibaca arthritidis</name>
    <dbReference type="NCBI Taxonomy" id="1868794"/>
    <lineage>
        <taxon>Bacteria</taxon>
        <taxon>Bacillati</taxon>
        <taxon>Bacillota</taxon>
        <taxon>Bacilli</taxon>
        <taxon>Lactobacillales</taxon>
        <taxon>Carnobacteriaceae</taxon>
        <taxon>Jeotgalibaca</taxon>
    </lineage>
</organism>
<dbReference type="InterPro" id="IPR036812">
    <property type="entry name" value="NAD(P)_OxRdtase_dom_sf"/>
</dbReference>
<keyword evidence="2" id="KW-0521">NADP</keyword>
<dbReference type="PANTHER" id="PTHR43827:SF3">
    <property type="entry name" value="NADP-DEPENDENT OXIDOREDUCTASE DOMAIN-CONTAINING PROTEIN"/>
    <property type="match status" value="1"/>
</dbReference>
<dbReference type="RefSeq" id="WP_166162842.1">
    <property type="nucleotide sequence ID" value="NZ_CP049740.1"/>
</dbReference>
<dbReference type="InterPro" id="IPR020471">
    <property type="entry name" value="AKR"/>
</dbReference>
<evidence type="ECO:0000259" key="7">
    <source>
        <dbReference type="Pfam" id="PF00248"/>
    </source>
</evidence>
<evidence type="ECO:0000256" key="2">
    <source>
        <dbReference type="ARBA" id="ARBA00022857"/>
    </source>
</evidence>